<organism evidence="2 3">
    <name type="scientific">candidate division WWE3 bacterium</name>
    <dbReference type="NCBI Taxonomy" id="2053526"/>
    <lineage>
        <taxon>Bacteria</taxon>
        <taxon>Katanobacteria</taxon>
    </lineage>
</organism>
<sequence>MHVWLKKALVFSILLFVISLLSQSVRAQDVDQRSDYLEVVKKCNEENDTSAVCNRYRQQALIFSKNRLANTFEAFENRLNRLLGSSEIWDDAELSDLKILKADFYTFKKENLELVNEAETVGDVEIVVSNLQPAYSVLLNKLNSFIYKESLLKQKVVLDKIVSLIDVLEDTQATYSQEDKDRLADLSYRAQELMVNIDALLENHDNISSSSFNRDLTENTEDIDSLFDDLRELLNSLGYI</sequence>
<evidence type="ECO:0000256" key="1">
    <source>
        <dbReference type="SAM" id="SignalP"/>
    </source>
</evidence>
<name>A0A955E0N1_UNCKA</name>
<feature type="chain" id="PRO_5037671425" evidence="1">
    <location>
        <begin position="28"/>
        <end position="240"/>
    </location>
</feature>
<reference evidence="2" key="2">
    <citation type="journal article" date="2021" name="Microbiome">
        <title>Successional dynamics and alternative stable states in a saline activated sludge microbial community over 9 years.</title>
        <authorList>
            <person name="Wang Y."/>
            <person name="Ye J."/>
            <person name="Ju F."/>
            <person name="Liu L."/>
            <person name="Boyd J.A."/>
            <person name="Deng Y."/>
            <person name="Parks D.H."/>
            <person name="Jiang X."/>
            <person name="Yin X."/>
            <person name="Woodcroft B.J."/>
            <person name="Tyson G.W."/>
            <person name="Hugenholtz P."/>
            <person name="Polz M.F."/>
            <person name="Zhang T."/>
        </authorList>
    </citation>
    <scope>NUCLEOTIDE SEQUENCE</scope>
    <source>
        <strain evidence="2">HKST-UBA80</strain>
    </source>
</reference>
<evidence type="ECO:0000313" key="3">
    <source>
        <dbReference type="Proteomes" id="UP000714817"/>
    </source>
</evidence>
<feature type="signal peptide" evidence="1">
    <location>
        <begin position="1"/>
        <end position="27"/>
    </location>
</feature>
<comment type="caution">
    <text evidence="2">The sequence shown here is derived from an EMBL/GenBank/DDBJ whole genome shotgun (WGS) entry which is preliminary data.</text>
</comment>
<keyword evidence="1" id="KW-0732">Signal</keyword>
<gene>
    <name evidence="2" type="ORF">KDA10_02215</name>
</gene>
<protein>
    <submittedName>
        <fullName evidence="2">Uncharacterized protein</fullName>
    </submittedName>
</protein>
<evidence type="ECO:0000313" key="2">
    <source>
        <dbReference type="EMBL" id="MCA9302155.1"/>
    </source>
</evidence>
<dbReference type="EMBL" id="JAGQNY010000007">
    <property type="protein sequence ID" value="MCA9302155.1"/>
    <property type="molecule type" value="Genomic_DNA"/>
</dbReference>
<proteinExistence type="predicted"/>
<dbReference type="Proteomes" id="UP000714817">
    <property type="component" value="Unassembled WGS sequence"/>
</dbReference>
<dbReference type="AlphaFoldDB" id="A0A955E0N1"/>
<reference evidence="2" key="1">
    <citation type="submission" date="2020-04" db="EMBL/GenBank/DDBJ databases">
        <authorList>
            <person name="Zhang T."/>
        </authorList>
    </citation>
    <scope>NUCLEOTIDE SEQUENCE</scope>
    <source>
        <strain evidence="2">HKST-UBA80</strain>
    </source>
</reference>
<accession>A0A955E0N1</accession>